<sequence length="127" mass="13865">MAENAPLVEPVSPYAGFTQLAPSDEKLWAALIQFGGIGSGFIVPLLGYLLLGRRGPFVREHAVSALNWQLTLVLIYFVSTILMIVVIGYLVFLAAFVLSIVFGIIATQHAHRGQLYSYPLAIKFVSV</sequence>
<keyword evidence="4 5" id="KW-0472">Membrane</keyword>
<dbReference type="InterPro" id="IPR019109">
    <property type="entry name" value="MamF_MmsF"/>
</dbReference>
<evidence type="ECO:0000256" key="3">
    <source>
        <dbReference type="ARBA" id="ARBA00022989"/>
    </source>
</evidence>
<evidence type="ECO:0000256" key="5">
    <source>
        <dbReference type="SAM" id="Phobius"/>
    </source>
</evidence>
<gene>
    <name evidence="6" type="ORF">FB555_000702</name>
</gene>
<feature type="transmembrane region" description="Helical" evidence="5">
    <location>
        <begin position="27"/>
        <end position="51"/>
    </location>
</feature>
<evidence type="ECO:0000256" key="1">
    <source>
        <dbReference type="ARBA" id="ARBA00004141"/>
    </source>
</evidence>
<evidence type="ECO:0000256" key="2">
    <source>
        <dbReference type="ARBA" id="ARBA00022692"/>
    </source>
</evidence>
<evidence type="ECO:0000313" key="6">
    <source>
        <dbReference type="EMBL" id="MBA8828631.1"/>
    </source>
</evidence>
<feature type="transmembrane region" description="Helical" evidence="5">
    <location>
        <begin position="72"/>
        <end position="105"/>
    </location>
</feature>
<name>A0A7W3PNV1_9MICO</name>
<dbReference type="EMBL" id="JACGWU010000001">
    <property type="protein sequence ID" value="MBA8828631.1"/>
    <property type="molecule type" value="Genomic_DNA"/>
</dbReference>
<dbReference type="RefSeq" id="WP_182484024.1">
    <property type="nucleotide sequence ID" value="NZ_JACGWU010000001.1"/>
</dbReference>
<keyword evidence="7" id="KW-1185">Reference proteome</keyword>
<keyword evidence="2 5" id="KW-0812">Transmembrane</keyword>
<comment type="subcellular location">
    <subcellularLocation>
        <location evidence="1">Membrane</location>
        <topology evidence="1">Multi-pass membrane protein</topology>
    </subcellularLocation>
</comment>
<dbReference type="Pfam" id="PF09685">
    <property type="entry name" value="MamF_MmsF"/>
    <property type="match status" value="1"/>
</dbReference>
<dbReference type="AlphaFoldDB" id="A0A7W3PNV1"/>
<proteinExistence type="predicted"/>
<protein>
    <recommendedName>
        <fullName evidence="8">DUF4870 domain-containing protein</fullName>
    </recommendedName>
</protein>
<accession>A0A7W3PNV1</accession>
<dbReference type="Proteomes" id="UP000524237">
    <property type="component" value="Unassembled WGS sequence"/>
</dbReference>
<evidence type="ECO:0000313" key="7">
    <source>
        <dbReference type="Proteomes" id="UP000524237"/>
    </source>
</evidence>
<organism evidence="6 7">
    <name type="scientific">Alpinimonas psychrophila</name>
    <dbReference type="NCBI Taxonomy" id="748908"/>
    <lineage>
        <taxon>Bacteria</taxon>
        <taxon>Bacillati</taxon>
        <taxon>Actinomycetota</taxon>
        <taxon>Actinomycetes</taxon>
        <taxon>Micrococcales</taxon>
        <taxon>Microbacteriaceae</taxon>
        <taxon>Alpinimonas</taxon>
    </lineage>
</organism>
<evidence type="ECO:0008006" key="8">
    <source>
        <dbReference type="Google" id="ProtNLM"/>
    </source>
</evidence>
<reference evidence="6 7" key="1">
    <citation type="submission" date="2020-07" db="EMBL/GenBank/DDBJ databases">
        <title>Sequencing the genomes of 1000 actinobacteria strains.</title>
        <authorList>
            <person name="Klenk H.-P."/>
        </authorList>
    </citation>
    <scope>NUCLEOTIDE SEQUENCE [LARGE SCALE GENOMIC DNA]</scope>
    <source>
        <strain evidence="6 7">DSM 23737</strain>
    </source>
</reference>
<comment type="caution">
    <text evidence="6">The sequence shown here is derived from an EMBL/GenBank/DDBJ whole genome shotgun (WGS) entry which is preliminary data.</text>
</comment>
<evidence type="ECO:0000256" key="4">
    <source>
        <dbReference type="ARBA" id="ARBA00023136"/>
    </source>
</evidence>
<keyword evidence="3 5" id="KW-1133">Transmembrane helix</keyword>